<dbReference type="AlphaFoldDB" id="A0AAV8YTH5"/>
<gene>
    <name evidence="1" type="ORF">NQ318_023387</name>
</gene>
<accession>A0AAV8YTH5</accession>
<reference evidence="1" key="1">
    <citation type="journal article" date="2023" name="Insect Mol. Biol.">
        <title>Genome sequencing provides insights into the evolution of gene families encoding plant cell wall-degrading enzymes in longhorned beetles.</title>
        <authorList>
            <person name="Shin N.R."/>
            <person name="Okamura Y."/>
            <person name="Kirsch R."/>
            <person name="Pauchet Y."/>
        </authorList>
    </citation>
    <scope>NUCLEOTIDE SEQUENCE</scope>
    <source>
        <strain evidence="1">AMC_N1</strain>
    </source>
</reference>
<dbReference type="Proteomes" id="UP001162162">
    <property type="component" value="Unassembled WGS sequence"/>
</dbReference>
<dbReference type="EMBL" id="JAPWTK010000043">
    <property type="protein sequence ID" value="KAJ8954829.1"/>
    <property type="molecule type" value="Genomic_DNA"/>
</dbReference>
<comment type="caution">
    <text evidence="1">The sequence shown here is derived from an EMBL/GenBank/DDBJ whole genome shotgun (WGS) entry which is preliminary data.</text>
</comment>
<evidence type="ECO:0000313" key="1">
    <source>
        <dbReference type="EMBL" id="KAJ8954829.1"/>
    </source>
</evidence>
<evidence type="ECO:0000313" key="2">
    <source>
        <dbReference type="Proteomes" id="UP001162162"/>
    </source>
</evidence>
<protein>
    <submittedName>
        <fullName evidence="1">Uncharacterized protein</fullName>
    </submittedName>
</protein>
<keyword evidence="2" id="KW-1185">Reference proteome</keyword>
<organism evidence="1 2">
    <name type="scientific">Aromia moschata</name>
    <dbReference type="NCBI Taxonomy" id="1265417"/>
    <lineage>
        <taxon>Eukaryota</taxon>
        <taxon>Metazoa</taxon>
        <taxon>Ecdysozoa</taxon>
        <taxon>Arthropoda</taxon>
        <taxon>Hexapoda</taxon>
        <taxon>Insecta</taxon>
        <taxon>Pterygota</taxon>
        <taxon>Neoptera</taxon>
        <taxon>Endopterygota</taxon>
        <taxon>Coleoptera</taxon>
        <taxon>Polyphaga</taxon>
        <taxon>Cucujiformia</taxon>
        <taxon>Chrysomeloidea</taxon>
        <taxon>Cerambycidae</taxon>
        <taxon>Cerambycinae</taxon>
        <taxon>Callichromatini</taxon>
        <taxon>Aromia</taxon>
    </lineage>
</organism>
<feature type="non-terminal residue" evidence="1">
    <location>
        <position position="90"/>
    </location>
</feature>
<proteinExistence type="predicted"/>
<sequence length="90" mass="10577">MQLPTIDTINKYLRKLKPSYGFCEKTFCEEKLSQRKGETPDGLVKKKKHWRALLEFDGEKDFRLKCAFKLTSAHLDPKYYQKMNVSMAAD</sequence>
<name>A0AAV8YTH5_9CUCU</name>